<evidence type="ECO:0000313" key="3">
    <source>
        <dbReference type="Proteomes" id="UP001152747"/>
    </source>
</evidence>
<gene>
    <name evidence="2" type="ORF">CAMP_LOCUS81</name>
</gene>
<organism evidence="2 3">
    <name type="scientific">Caenorhabditis angaria</name>
    <dbReference type="NCBI Taxonomy" id="860376"/>
    <lineage>
        <taxon>Eukaryota</taxon>
        <taxon>Metazoa</taxon>
        <taxon>Ecdysozoa</taxon>
        <taxon>Nematoda</taxon>
        <taxon>Chromadorea</taxon>
        <taxon>Rhabditida</taxon>
        <taxon>Rhabditina</taxon>
        <taxon>Rhabditomorpha</taxon>
        <taxon>Rhabditoidea</taxon>
        <taxon>Rhabditidae</taxon>
        <taxon>Peloderinae</taxon>
        <taxon>Caenorhabditis</taxon>
    </lineage>
</organism>
<name>A0A9P1I0N8_9PELO</name>
<reference evidence="2" key="1">
    <citation type="submission" date="2022-11" db="EMBL/GenBank/DDBJ databases">
        <authorList>
            <person name="Kikuchi T."/>
        </authorList>
    </citation>
    <scope>NUCLEOTIDE SEQUENCE</scope>
    <source>
        <strain evidence="2">PS1010</strain>
    </source>
</reference>
<comment type="caution">
    <text evidence="2">The sequence shown here is derived from an EMBL/GenBank/DDBJ whole genome shotgun (WGS) entry which is preliminary data.</text>
</comment>
<dbReference type="AlphaFoldDB" id="A0A9P1I0N8"/>
<feature type="compositionally biased region" description="Basic residues" evidence="1">
    <location>
        <begin position="123"/>
        <end position="134"/>
    </location>
</feature>
<dbReference type="Proteomes" id="UP001152747">
    <property type="component" value="Unassembled WGS sequence"/>
</dbReference>
<dbReference type="EMBL" id="CANHGI010000001">
    <property type="protein sequence ID" value="CAI5437444.1"/>
    <property type="molecule type" value="Genomic_DNA"/>
</dbReference>
<keyword evidence="3" id="KW-1185">Reference proteome</keyword>
<sequence length="153" mass="17204">MGKANDDQKMIKEFKRKGAIFIPNNVPAEEFYNKCKEKDNVALKDVFFNPKDNEIFSIGTEIDDVQFDVDSSMDSTIASSKLSNKGFSTKTAPKIIAAKTPVQKPKALSKEATIKSKRDKSNNRTKRSVRKSVRKNKESKEQVRGASKEDAKK</sequence>
<feature type="compositionally biased region" description="Basic and acidic residues" evidence="1">
    <location>
        <begin position="108"/>
        <end position="122"/>
    </location>
</feature>
<evidence type="ECO:0000256" key="1">
    <source>
        <dbReference type="SAM" id="MobiDB-lite"/>
    </source>
</evidence>
<evidence type="ECO:0000313" key="2">
    <source>
        <dbReference type="EMBL" id="CAI5437444.1"/>
    </source>
</evidence>
<accession>A0A9P1I0N8</accession>
<proteinExistence type="predicted"/>
<feature type="region of interest" description="Disordered" evidence="1">
    <location>
        <begin position="96"/>
        <end position="153"/>
    </location>
</feature>
<feature type="compositionally biased region" description="Basic and acidic residues" evidence="1">
    <location>
        <begin position="135"/>
        <end position="153"/>
    </location>
</feature>
<protein>
    <submittedName>
        <fullName evidence="2">Uncharacterized protein</fullName>
    </submittedName>
</protein>